<proteinExistence type="predicted"/>
<sequence length="101" mass="11401">MYNDMVTKKETQNIENLAKKIQAVGDPSRLKILCYLFDAKKACVSDIAESLDMSVAIASHHLQTLVKEGLLSSVREGKRVCYLLADVMIMSDLKKFICKYK</sequence>
<dbReference type="InterPro" id="IPR001845">
    <property type="entry name" value="HTH_ArsR_DNA-bd_dom"/>
</dbReference>
<dbReference type="InterPro" id="IPR051081">
    <property type="entry name" value="HTH_MetalResp_TranReg"/>
</dbReference>
<dbReference type="Gene3D" id="1.10.10.10">
    <property type="entry name" value="Winged helix-like DNA-binding domain superfamily/Winged helix DNA-binding domain"/>
    <property type="match status" value="1"/>
</dbReference>
<organism evidence="5 6">
    <name type="scientific">Candidatus Nomurabacteria bacterium CG1_02_43_90</name>
    <dbReference type="NCBI Taxonomy" id="1805281"/>
    <lineage>
        <taxon>Bacteria</taxon>
        <taxon>Candidatus Nomuraibacteriota</taxon>
    </lineage>
</organism>
<dbReference type="InterPro" id="IPR011991">
    <property type="entry name" value="ArsR-like_HTH"/>
</dbReference>
<dbReference type="InterPro" id="IPR018334">
    <property type="entry name" value="ArsR_HTH"/>
</dbReference>
<dbReference type="SMART" id="SM00418">
    <property type="entry name" value="HTH_ARSR"/>
    <property type="match status" value="1"/>
</dbReference>
<evidence type="ECO:0000259" key="4">
    <source>
        <dbReference type="PROSITE" id="PS50987"/>
    </source>
</evidence>
<dbReference type="STRING" id="1805281.AUJ77_03275"/>
<evidence type="ECO:0000256" key="3">
    <source>
        <dbReference type="ARBA" id="ARBA00023163"/>
    </source>
</evidence>
<keyword evidence="2" id="KW-0238">DNA-binding</keyword>
<protein>
    <recommendedName>
        <fullName evidence="4">HTH arsR-type domain-containing protein</fullName>
    </recommendedName>
</protein>
<dbReference type="GO" id="GO:0003677">
    <property type="term" value="F:DNA binding"/>
    <property type="evidence" value="ECO:0007669"/>
    <property type="project" value="UniProtKB-KW"/>
</dbReference>
<reference evidence="5 6" key="1">
    <citation type="journal article" date="2016" name="Environ. Microbiol.">
        <title>Genomic resolution of a cold subsurface aquifer community provides metabolic insights for novel microbes adapted to high CO concentrations.</title>
        <authorList>
            <person name="Probst A.J."/>
            <person name="Castelle C.J."/>
            <person name="Singh A."/>
            <person name="Brown C.T."/>
            <person name="Anantharaman K."/>
            <person name="Sharon I."/>
            <person name="Hug L.A."/>
            <person name="Burstein D."/>
            <person name="Emerson J.B."/>
            <person name="Thomas B.C."/>
            <person name="Banfield J.F."/>
        </authorList>
    </citation>
    <scope>NUCLEOTIDE SEQUENCE [LARGE SCALE GENOMIC DNA]</scope>
    <source>
        <strain evidence="5">CG1_02_43_90</strain>
    </source>
</reference>
<dbReference type="PROSITE" id="PS50987">
    <property type="entry name" value="HTH_ARSR_2"/>
    <property type="match status" value="1"/>
</dbReference>
<evidence type="ECO:0000256" key="1">
    <source>
        <dbReference type="ARBA" id="ARBA00023015"/>
    </source>
</evidence>
<dbReference type="InterPro" id="IPR036388">
    <property type="entry name" value="WH-like_DNA-bd_sf"/>
</dbReference>
<keyword evidence="3" id="KW-0804">Transcription</keyword>
<gene>
    <name evidence="5" type="ORF">AUJ77_03275</name>
</gene>
<dbReference type="NCBIfam" id="NF033788">
    <property type="entry name" value="HTH_metalloreg"/>
    <property type="match status" value="1"/>
</dbReference>
<evidence type="ECO:0000313" key="6">
    <source>
        <dbReference type="Proteomes" id="UP000181992"/>
    </source>
</evidence>
<dbReference type="PRINTS" id="PR00778">
    <property type="entry name" value="HTHARSR"/>
</dbReference>
<dbReference type="GO" id="GO:0003700">
    <property type="term" value="F:DNA-binding transcription factor activity"/>
    <property type="evidence" value="ECO:0007669"/>
    <property type="project" value="InterPro"/>
</dbReference>
<evidence type="ECO:0000313" key="5">
    <source>
        <dbReference type="EMBL" id="OIO30372.1"/>
    </source>
</evidence>
<dbReference type="PROSITE" id="PS00846">
    <property type="entry name" value="HTH_ARSR_1"/>
    <property type="match status" value="1"/>
</dbReference>
<accession>A0A1J4UZQ2</accession>
<dbReference type="PANTHER" id="PTHR33154">
    <property type="entry name" value="TRANSCRIPTIONAL REGULATOR, ARSR FAMILY"/>
    <property type="match status" value="1"/>
</dbReference>
<dbReference type="Proteomes" id="UP000181992">
    <property type="component" value="Unassembled WGS sequence"/>
</dbReference>
<evidence type="ECO:0000256" key="2">
    <source>
        <dbReference type="ARBA" id="ARBA00023125"/>
    </source>
</evidence>
<dbReference type="SUPFAM" id="SSF46785">
    <property type="entry name" value="Winged helix' DNA-binding domain"/>
    <property type="match status" value="1"/>
</dbReference>
<dbReference type="CDD" id="cd00090">
    <property type="entry name" value="HTH_ARSR"/>
    <property type="match status" value="1"/>
</dbReference>
<dbReference type="Pfam" id="PF01022">
    <property type="entry name" value="HTH_5"/>
    <property type="match status" value="1"/>
</dbReference>
<dbReference type="AlphaFoldDB" id="A0A1J4UZQ2"/>
<name>A0A1J4UZQ2_9BACT</name>
<feature type="domain" description="HTH arsR-type" evidence="4">
    <location>
        <begin position="9"/>
        <end position="101"/>
    </location>
</feature>
<keyword evidence="1" id="KW-0805">Transcription regulation</keyword>
<dbReference type="PANTHER" id="PTHR33154:SF18">
    <property type="entry name" value="ARSENICAL RESISTANCE OPERON REPRESSOR"/>
    <property type="match status" value="1"/>
</dbReference>
<dbReference type="EMBL" id="MNVN01000019">
    <property type="protein sequence ID" value="OIO30372.1"/>
    <property type="molecule type" value="Genomic_DNA"/>
</dbReference>
<comment type="caution">
    <text evidence="5">The sequence shown here is derived from an EMBL/GenBank/DDBJ whole genome shotgun (WGS) entry which is preliminary data.</text>
</comment>
<dbReference type="InterPro" id="IPR036390">
    <property type="entry name" value="WH_DNA-bd_sf"/>
</dbReference>